<evidence type="ECO:0000256" key="8">
    <source>
        <dbReference type="ARBA" id="ARBA00022840"/>
    </source>
</evidence>
<dbReference type="CDD" id="cd07459">
    <property type="entry name" value="CRD_TK_ROR_like"/>
    <property type="match status" value="1"/>
</dbReference>
<keyword evidence="9 23" id="KW-1133">Transmembrane helix</keyword>
<dbReference type="Gene3D" id="1.10.2000.10">
    <property type="entry name" value="Frizzled cysteine-rich domain"/>
    <property type="match status" value="1"/>
</dbReference>
<dbReference type="InterPro" id="IPR018056">
    <property type="entry name" value="Kringle_CS"/>
</dbReference>
<evidence type="ECO:0000256" key="19">
    <source>
        <dbReference type="PROSITE-ProRule" id="PRU00121"/>
    </source>
</evidence>
<dbReference type="PROSITE" id="PS00021">
    <property type="entry name" value="KRINGLE_1"/>
    <property type="match status" value="1"/>
</dbReference>
<feature type="transmembrane region" description="Helical" evidence="23">
    <location>
        <begin position="487"/>
        <end position="510"/>
    </location>
</feature>
<dbReference type="SUPFAM" id="SSF56112">
    <property type="entry name" value="Protein kinase-like (PK-like)"/>
    <property type="match status" value="1"/>
</dbReference>
<evidence type="ECO:0000256" key="13">
    <source>
        <dbReference type="ARBA" id="ARBA00023157"/>
    </source>
</evidence>
<protein>
    <recommendedName>
        <fullName evidence="21">Tyrosine-protein kinase receptor</fullName>
        <ecNumber evidence="21">2.7.10.1</ecNumber>
    </recommendedName>
</protein>
<feature type="domain" description="Kringle" evidence="27">
    <location>
        <begin position="408"/>
        <end position="483"/>
    </location>
</feature>
<reference evidence="30" key="1">
    <citation type="submission" date="2025-08" db="UniProtKB">
        <authorList>
            <consortium name="RefSeq"/>
        </authorList>
    </citation>
    <scope>IDENTIFICATION</scope>
    <source>
        <tissue evidence="30">Muscle</tissue>
    </source>
</reference>
<evidence type="ECO:0000256" key="6">
    <source>
        <dbReference type="ARBA" id="ARBA00022741"/>
    </source>
</evidence>
<dbReference type="InterPro" id="IPR007110">
    <property type="entry name" value="Ig-like_dom"/>
</dbReference>
<evidence type="ECO:0000256" key="10">
    <source>
        <dbReference type="ARBA" id="ARBA00023018"/>
    </source>
</evidence>
<dbReference type="GeneID" id="106467008"/>
<feature type="domain" description="Ig-like" evidence="28">
    <location>
        <begin position="108"/>
        <end position="203"/>
    </location>
</feature>
<comment type="similarity">
    <text evidence="21">Belongs to the protein kinase superfamily. Tyr protein kinase family. Insulin receptor subfamily.</text>
</comment>
<dbReference type="InterPro" id="IPR050122">
    <property type="entry name" value="RTK"/>
</dbReference>
<dbReference type="Pfam" id="PF07714">
    <property type="entry name" value="PK_Tyr_Ser-Thr"/>
    <property type="match status" value="1"/>
</dbReference>
<dbReference type="SUPFAM" id="SSF63501">
    <property type="entry name" value="Frizzled cysteine-rich domain"/>
    <property type="match status" value="1"/>
</dbReference>
<dbReference type="InterPro" id="IPR000719">
    <property type="entry name" value="Prot_kinase_dom"/>
</dbReference>
<feature type="binding site" evidence="20">
    <location>
        <position position="596"/>
    </location>
    <ligand>
        <name>ATP</name>
        <dbReference type="ChEBI" id="CHEBI:30616"/>
    </ligand>
</feature>
<keyword evidence="13" id="KW-1015">Disulfide bond</keyword>
<accession>A0ABM1T4J7</accession>
<dbReference type="CDD" id="cd00108">
    <property type="entry name" value="KR"/>
    <property type="match status" value="1"/>
</dbReference>
<dbReference type="PROSITE" id="PS50011">
    <property type="entry name" value="PROTEIN_KINASE_DOM"/>
    <property type="match status" value="1"/>
</dbReference>
<organism evidence="29 30">
    <name type="scientific">Limulus polyphemus</name>
    <name type="common">Atlantic horseshoe crab</name>
    <dbReference type="NCBI Taxonomy" id="6850"/>
    <lineage>
        <taxon>Eukaryota</taxon>
        <taxon>Metazoa</taxon>
        <taxon>Ecdysozoa</taxon>
        <taxon>Arthropoda</taxon>
        <taxon>Chelicerata</taxon>
        <taxon>Merostomata</taxon>
        <taxon>Xiphosura</taxon>
        <taxon>Limulidae</taxon>
        <taxon>Limulus</taxon>
    </lineage>
</organism>
<comment type="catalytic activity">
    <reaction evidence="18 21">
        <text>L-tyrosyl-[protein] + ATP = O-phospho-L-tyrosyl-[protein] + ADP + H(+)</text>
        <dbReference type="Rhea" id="RHEA:10596"/>
        <dbReference type="Rhea" id="RHEA-COMP:10136"/>
        <dbReference type="Rhea" id="RHEA-COMP:20101"/>
        <dbReference type="ChEBI" id="CHEBI:15378"/>
        <dbReference type="ChEBI" id="CHEBI:30616"/>
        <dbReference type="ChEBI" id="CHEBI:46858"/>
        <dbReference type="ChEBI" id="CHEBI:61978"/>
        <dbReference type="ChEBI" id="CHEBI:456216"/>
        <dbReference type="EC" id="2.7.10.1"/>
    </reaction>
</comment>
<dbReference type="SUPFAM" id="SSF48726">
    <property type="entry name" value="Immunoglobulin"/>
    <property type="match status" value="1"/>
</dbReference>
<evidence type="ECO:0000313" key="30">
    <source>
        <dbReference type="RefSeq" id="XP_022250803.1"/>
    </source>
</evidence>
<keyword evidence="3 19" id="KW-0420">Kringle</keyword>
<dbReference type="PROSITE" id="PS00109">
    <property type="entry name" value="PROTEIN_KINASE_TYR"/>
    <property type="match status" value="1"/>
</dbReference>
<evidence type="ECO:0000256" key="17">
    <source>
        <dbReference type="ARBA" id="ARBA00034103"/>
    </source>
</evidence>
<feature type="chain" id="PRO_5045430423" description="Tyrosine-protein kinase receptor" evidence="24">
    <location>
        <begin position="31"/>
        <end position="896"/>
    </location>
</feature>
<feature type="region of interest" description="Disordered" evidence="22">
    <location>
        <begin position="90"/>
        <end position="109"/>
    </location>
</feature>
<evidence type="ECO:0000256" key="9">
    <source>
        <dbReference type="ARBA" id="ARBA00022989"/>
    </source>
</evidence>
<feature type="domain" description="FZ" evidence="26">
    <location>
        <begin position="261"/>
        <end position="395"/>
    </location>
</feature>
<evidence type="ECO:0000259" key="25">
    <source>
        <dbReference type="PROSITE" id="PS50011"/>
    </source>
</evidence>
<dbReference type="InterPro" id="IPR002011">
    <property type="entry name" value="Tyr_kinase_rcpt_2_CS"/>
</dbReference>
<dbReference type="PIRSF" id="PIRSF000615">
    <property type="entry name" value="TyrPK_CSF1-R"/>
    <property type="match status" value="1"/>
</dbReference>
<evidence type="ECO:0000256" key="7">
    <source>
        <dbReference type="ARBA" id="ARBA00022777"/>
    </source>
</evidence>
<evidence type="ECO:0000259" key="27">
    <source>
        <dbReference type="PROSITE" id="PS50070"/>
    </source>
</evidence>
<keyword evidence="10" id="KW-0770">Synapse</keyword>
<comment type="caution">
    <text evidence="19">Lacks conserved residue(s) required for the propagation of feature annotation.</text>
</comment>
<dbReference type="InterPro" id="IPR013783">
    <property type="entry name" value="Ig-like_fold"/>
</dbReference>
<dbReference type="RefSeq" id="XP_022250803.1">
    <property type="nucleotide sequence ID" value="XM_022395095.1"/>
</dbReference>
<dbReference type="Gene3D" id="2.40.20.10">
    <property type="entry name" value="Plasminogen Kringle 4"/>
    <property type="match status" value="1"/>
</dbReference>
<keyword evidence="12" id="KW-0829">Tyrosine-protein kinase</keyword>
<dbReference type="Pfam" id="PF00051">
    <property type="entry name" value="Kringle"/>
    <property type="match status" value="1"/>
</dbReference>
<dbReference type="PANTHER" id="PTHR24416">
    <property type="entry name" value="TYROSINE-PROTEIN KINASE RECEPTOR"/>
    <property type="match status" value="1"/>
</dbReference>
<keyword evidence="8 20" id="KW-0067">ATP-binding</keyword>
<keyword evidence="7" id="KW-0418">Kinase</keyword>
<keyword evidence="14 21" id="KW-0675">Receptor</keyword>
<evidence type="ECO:0000256" key="18">
    <source>
        <dbReference type="ARBA" id="ARBA00051243"/>
    </source>
</evidence>
<dbReference type="PROSITE" id="PS50835">
    <property type="entry name" value="IG_LIKE"/>
    <property type="match status" value="1"/>
</dbReference>
<feature type="domain" description="Protein kinase" evidence="25">
    <location>
        <begin position="562"/>
        <end position="843"/>
    </location>
</feature>
<dbReference type="Gene3D" id="2.60.40.10">
    <property type="entry name" value="Immunoglobulins"/>
    <property type="match status" value="1"/>
</dbReference>
<dbReference type="PRINTS" id="PR00109">
    <property type="entry name" value="TYRKINASE"/>
</dbReference>
<dbReference type="InterPro" id="IPR020635">
    <property type="entry name" value="Tyr_kinase_cat_dom"/>
</dbReference>
<evidence type="ECO:0000256" key="23">
    <source>
        <dbReference type="SAM" id="Phobius"/>
    </source>
</evidence>
<dbReference type="Pfam" id="PF01392">
    <property type="entry name" value="Fz"/>
    <property type="match status" value="1"/>
</dbReference>
<dbReference type="PROSITE" id="PS50038">
    <property type="entry name" value="FZ"/>
    <property type="match status" value="1"/>
</dbReference>
<dbReference type="Pfam" id="PF07679">
    <property type="entry name" value="I-set"/>
    <property type="match status" value="1"/>
</dbReference>
<evidence type="ECO:0000256" key="15">
    <source>
        <dbReference type="ARBA" id="ARBA00023180"/>
    </source>
</evidence>
<keyword evidence="2 21" id="KW-0597">Phosphoprotein</keyword>
<dbReference type="InterPro" id="IPR036179">
    <property type="entry name" value="Ig-like_dom_sf"/>
</dbReference>
<gene>
    <name evidence="30" type="primary">LOC106467008</name>
</gene>
<dbReference type="SMART" id="SM00408">
    <property type="entry name" value="IGc2"/>
    <property type="match status" value="1"/>
</dbReference>
<evidence type="ECO:0000256" key="1">
    <source>
        <dbReference type="ARBA" id="ARBA00004479"/>
    </source>
</evidence>
<dbReference type="PANTHER" id="PTHR24416:SF611">
    <property type="entry name" value="TYROSINE-PROTEIN KINASE TRANSMEMBRANE RECEPTOR ROR"/>
    <property type="match status" value="1"/>
</dbReference>
<evidence type="ECO:0000256" key="24">
    <source>
        <dbReference type="SAM" id="SignalP"/>
    </source>
</evidence>
<evidence type="ECO:0000256" key="22">
    <source>
        <dbReference type="SAM" id="MobiDB-lite"/>
    </source>
</evidence>
<keyword evidence="5 21" id="KW-0812">Transmembrane</keyword>
<dbReference type="InterPro" id="IPR003599">
    <property type="entry name" value="Ig_sub"/>
</dbReference>
<dbReference type="InterPro" id="IPR008266">
    <property type="entry name" value="Tyr_kinase_AS"/>
</dbReference>
<evidence type="ECO:0000256" key="16">
    <source>
        <dbReference type="ARBA" id="ARBA00023319"/>
    </source>
</evidence>
<dbReference type="SMART" id="SM00130">
    <property type="entry name" value="KR"/>
    <property type="match status" value="1"/>
</dbReference>
<keyword evidence="11 23" id="KW-0472">Membrane</keyword>
<evidence type="ECO:0000313" key="29">
    <source>
        <dbReference type="Proteomes" id="UP000694941"/>
    </source>
</evidence>
<dbReference type="Proteomes" id="UP000694941">
    <property type="component" value="Unplaced"/>
</dbReference>
<dbReference type="PROSITE" id="PS50070">
    <property type="entry name" value="KRINGLE_2"/>
    <property type="match status" value="1"/>
</dbReference>
<evidence type="ECO:0000256" key="11">
    <source>
        <dbReference type="ARBA" id="ARBA00023136"/>
    </source>
</evidence>
<evidence type="ECO:0000256" key="2">
    <source>
        <dbReference type="ARBA" id="ARBA00022553"/>
    </source>
</evidence>
<dbReference type="PROSITE" id="PS00107">
    <property type="entry name" value="PROTEIN_KINASE_ATP"/>
    <property type="match status" value="1"/>
</dbReference>
<keyword evidence="29" id="KW-1185">Reference proteome</keyword>
<evidence type="ECO:0000256" key="12">
    <source>
        <dbReference type="ARBA" id="ARBA00023137"/>
    </source>
</evidence>
<evidence type="ECO:0000256" key="21">
    <source>
        <dbReference type="RuleBase" id="RU000312"/>
    </source>
</evidence>
<dbReference type="InterPro" id="IPR017441">
    <property type="entry name" value="Protein_kinase_ATP_BS"/>
</dbReference>
<dbReference type="SUPFAM" id="SSF57440">
    <property type="entry name" value="Kringle-like"/>
    <property type="match status" value="1"/>
</dbReference>
<keyword evidence="4" id="KW-0808">Transferase</keyword>
<evidence type="ECO:0000256" key="3">
    <source>
        <dbReference type="ARBA" id="ARBA00022572"/>
    </source>
</evidence>
<evidence type="ECO:0000259" key="28">
    <source>
        <dbReference type="PROSITE" id="PS50835"/>
    </source>
</evidence>
<dbReference type="InterPro" id="IPR036790">
    <property type="entry name" value="Frizzled_dom_sf"/>
</dbReference>
<dbReference type="SMART" id="SM00409">
    <property type="entry name" value="IG"/>
    <property type="match status" value="1"/>
</dbReference>
<evidence type="ECO:0000256" key="14">
    <source>
        <dbReference type="ARBA" id="ARBA00023170"/>
    </source>
</evidence>
<dbReference type="InterPro" id="IPR013806">
    <property type="entry name" value="Kringle-like"/>
</dbReference>
<dbReference type="Gene3D" id="1.10.510.10">
    <property type="entry name" value="Transferase(Phosphotransferase) domain 1"/>
    <property type="match status" value="1"/>
</dbReference>
<evidence type="ECO:0000256" key="20">
    <source>
        <dbReference type="PROSITE-ProRule" id="PRU10141"/>
    </source>
</evidence>
<name>A0ABM1T4J7_LIMPO</name>
<keyword evidence="24" id="KW-0732">Signal</keyword>
<comment type="subcellular location">
    <subcellularLocation>
        <location evidence="1">Membrane</location>
        <topology evidence="1">Single-pass type I membrane protein</topology>
    </subcellularLocation>
    <subcellularLocation>
        <location evidence="17">Synapse</location>
    </subcellularLocation>
</comment>
<dbReference type="CDD" id="cd05048">
    <property type="entry name" value="PTKc_Ror"/>
    <property type="match status" value="1"/>
</dbReference>
<keyword evidence="16" id="KW-0393">Immunoglobulin domain</keyword>
<dbReference type="InterPro" id="IPR003598">
    <property type="entry name" value="Ig_sub2"/>
</dbReference>
<evidence type="ECO:0000256" key="4">
    <source>
        <dbReference type="ARBA" id="ARBA00022679"/>
    </source>
</evidence>
<dbReference type="InterPro" id="IPR013098">
    <property type="entry name" value="Ig_I-set"/>
</dbReference>
<keyword evidence="15" id="KW-0325">Glycoprotein</keyword>
<feature type="region of interest" description="Disordered" evidence="22">
    <location>
        <begin position="516"/>
        <end position="536"/>
    </location>
</feature>
<evidence type="ECO:0000256" key="5">
    <source>
        <dbReference type="ARBA" id="ARBA00022692"/>
    </source>
</evidence>
<sequence>MVMMRAGGQWPLKLEVAVVFVVLVVQVSVGAGIDEVANFPGSFHVTRHKHTSRSSDIWLSKKLSEIEGAGFVDDLADEERKDDFFSLEAEDVTSTTSQPKENESNKGPSFSFIRVERPLVNITRDPGRNVKMKCAFRGHPTPQIQWYKNEAPLEEGQERVDLRSSDHGEGHVSSRLRISHLDPLDSAFYKCEARSGENTAETTGILKVNAGVIRSPVSVPDFSGGFPHRPPVSVPDFSGGLPHFPGLGRSFPDFEDEDGKLSEGMCQVYRSATCSKFLANKTVFVGSIRSQGIMEEKLAAAFSVIASSQDVSSECHKYAIPSLCFYAFPPCDKNSSTPKPRHVCRDECEVLENSICRLEYSIAKRHPLIGQQKILPACEDLPPFGSKESEMCVRLGVPNSIKKNEEHTCYVGTGEDYQGTLSRTVSGHKCQHWSHQIFYRTSDYPELIGGHNYCRNPGGMENQPWCFIADPQVRKEMCHIPKCVDYLWLYILLPSIVLVVLIGLLLGIWCMKRRSKPNPSAVKPPKAVTRPQNEQGTNQQVEMNALLPRTQFRAHEYPLSNIRFLQELGEGAFGKVYHGELVGIHGVGSVTPVAIKTLKENATLKTRQDFQREAELMSDLHHPNIVCLLGACTQEEPLCMLFEYMSQGDLHEYLILHSPRSDVRISEDEPYQILELSDFLHITRQIAGGMEYLAGNHYVHRDLAARNCLVGDGLVVKISDFGLSRDIYSSDYYRVQSKSLLPVRWMPPESILYGKFTTESDVWSFGVVLWETFSYGLQPYYGYNNQEVIDMIRSRKLLPCPEDCPPHIYAMMVECWHENPCRRPSFKELYARLCSWQTMHTQALSVAHSGNGSHHSSAGPSNNTVSTNLSSPIVGSFYTFCRFGLYQLWSTISKSC</sequence>
<proteinExistence type="inferred from homology"/>
<dbReference type="InterPro" id="IPR001245">
    <property type="entry name" value="Ser-Thr/Tyr_kinase_cat_dom"/>
</dbReference>
<dbReference type="EC" id="2.7.10.1" evidence="21"/>
<dbReference type="InterPro" id="IPR038178">
    <property type="entry name" value="Kringle_sf"/>
</dbReference>
<dbReference type="Gene3D" id="3.30.200.20">
    <property type="entry name" value="Phosphorylase Kinase, domain 1"/>
    <property type="match status" value="1"/>
</dbReference>
<dbReference type="InterPro" id="IPR011009">
    <property type="entry name" value="Kinase-like_dom_sf"/>
</dbReference>
<feature type="signal peptide" evidence="24">
    <location>
        <begin position="1"/>
        <end position="30"/>
    </location>
</feature>
<dbReference type="SMART" id="SM00219">
    <property type="entry name" value="TyrKc"/>
    <property type="match status" value="1"/>
</dbReference>
<dbReference type="PRINTS" id="PR00018">
    <property type="entry name" value="KRINGLE"/>
</dbReference>
<evidence type="ECO:0000259" key="26">
    <source>
        <dbReference type="PROSITE" id="PS50038"/>
    </source>
</evidence>
<dbReference type="InterPro" id="IPR000001">
    <property type="entry name" value="Kringle"/>
</dbReference>
<keyword evidence="6 20" id="KW-0547">Nucleotide-binding</keyword>
<dbReference type="PROSITE" id="PS00239">
    <property type="entry name" value="RECEPTOR_TYR_KIN_II"/>
    <property type="match status" value="1"/>
</dbReference>
<dbReference type="InterPro" id="IPR020067">
    <property type="entry name" value="Frizzled_dom"/>
</dbReference>
<dbReference type="InterPro" id="IPR041775">
    <property type="entry name" value="Ror-like_CRD"/>
</dbReference>